<keyword evidence="2" id="KW-1185">Reference proteome</keyword>
<dbReference type="EMBL" id="AVOT02009396">
    <property type="protein sequence ID" value="MBW0488000.1"/>
    <property type="molecule type" value="Genomic_DNA"/>
</dbReference>
<sequence>MGDSIRKTFYDDQEPIEEFLVEYKEETQLEIHDIQLKEGLPQDTANKNLYKYTEDSQKLLVTPIKGMEYIYETATNMPVCVENYPNPLIIDSGSNFAILAKEYLEKNFQNWQNQILPTKKKNCKCTSGKMTTIGTIIKEIIITHRKGNITLNQEFLVFEDAQIQGFLLGTDCKRMNGIDIYKSKKRNIIIGGNKEMKFSLDIYHLYNKESLE</sequence>
<reference evidence="1" key="1">
    <citation type="submission" date="2021-03" db="EMBL/GenBank/DDBJ databases">
        <title>Draft genome sequence of rust myrtle Austropuccinia psidii MF-1, a brazilian biotype.</title>
        <authorList>
            <person name="Quecine M.C."/>
            <person name="Pachon D.M.R."/>
            <person name="Bonatelli M.L."/>
            <person name="Correr F.H."/>
            <person name="Franceschini L.M."/>
            <person name="Leite T.F."/>
            <person name="Margarido G.R.A."/>
            <person name="Almeida C.A."/>
            <person name="Ferrarezi J.A."/>
            <person name="Labate C.A."/>
        </authorList>
    </citation>
    <scope>NUCLEOTIDE SEQUENCE</scope>
    <source>
        <strain evidence="1">MF-1</strain>
    </source>
</reference>
<gene>
    <name evidence="1" type="ORF">O181_027715</name>
</gene>
<comment type="caution">
    <text evidence="1">The sequence shown here is derived from an EMBL/GenBank/DDBJ whole genome shotgun (WGS) entry which is preliminary data.</text>
</comment>
<protein>
    <submittedName>
        <fullName evidence="1">Uncharacterized protein</fullName>
    </submittedName>
</protein>
<evidence type="ECO:0000313" key="1">
    <source>
        <dbReference type="EMBL" id="MBW0488000.1"/>
    </source>
</evidence>
<dbReference type="Proteomes" id="UP000765509">
    <property type="component" value="Unassembled WGS sequence"/>
</dbReference>
<organism evidence="1 2">
    <name type="scientific">Austropuccinia psidii MF-1</name>
    <dbReference type="NCBI Taxonomy" id="1389203"/>
    <lineage>
        <taxon>Eukaryota</taxon>
        <taxon>Fungi</taxon>
        <taxon>Dikarya</taxon>
        <taxon>Basidiomycota</taxon>
        <taxon>Pucciniomycotina</taxon>
        <taxon>Pucciniomycetes</taxon>
        <taxon>Pucciniales</taxon>
        <taxon>Sphaerophragmiaceae</taxon>
        <taxon>Austropuccinia</taxon>
    </lineage>
</organism>
<dbReference type="InterPro" id="IPR021109">
    <property type="entry name" value="Peptidase_aspartic_dom_sf"/>
</dbReference>
<accession>A0A9Q3CRW9</accession>
<proteinExistence type="predicted"/>
<name>A0A9Q3CRW9_9BASI</name>
<dbReference type="AlphaFoldDB" id="A0A9Q3CRW9"/>
<dbReference type="Gene3D" id="2.40.70.10">
    <property type="entry name" value="Acid Proteases"/>
    <property type="match status" value="1"/>
</dbReference>
<evidence type="ECO:0000313" key="2">
    <source>
        <dbReference type="Proteomes" id="UP000765509"/>
    </source>
</evidence>